<evidence type="ECO:0000313" key="2">
    <source>
        <dbReference type="Proteomes" id="UP000005010"/>
    </source>
</evidence>
<dbReference type="Proteomes" id="UP000005010">
    <property type="component" value="Chromosome"/>
</dbReference>
<keyword evidence="2" id="KW-1185">Reference proteome</keyword>
<dbReference type="HOGENOM" id="CLU_1439266_0_0_7"/>
<dbReference type="PATRIC" id="fig|182217.3.peg.1188"/>
<name>I0EN63_HELC0</name>
<dbReference type="EMBL" id="CP003479">
    <property type="protein sequence ID" value="AFI04382.1"/>
    <property type="molecule type" value="Genomic_DNA"/>
</dbReference>
<organism evidence="1 2">
    <name type="scientific">Helicobacter cetorum (strain ATCC BAA-429 / MIT 00-7128)</name>
    <dbReference type="NCBI Taxonomy" id="182217"/>
    <lineage>
        <taxon>Bacteria</taxon>
        <taxon>Pseudomonadati</taxon>
        <taxon>Campylobacterota</taxon>
        <taxon>Epsilonproteobacteria</taxon>
        <taxon>Campylobacterales</taxon>
        <taxon>Helicobacteraceae</taxon>
        <taxon>Helicobacter</taxon>
    </lineage>
</organism>
<dbReference type="RefSeq" id="WP_014661252.1">
    <property type="nucleotide sequence ID" value="NC_017737.1"/>
</dbReference>
<protein>
    <submittedName>
        <fullName evidence="1">Uncharacterized protein</fullName>
    </submittedName>
</protein>
<proteinExistence type="predicted"/>
<dbReference type="STRING" id="182217.HCW_05600"/>
<dbReference type="AlphaFoldDB" id="I0EN63"/>
<evidence type="ECO:0000313" key="1">
    <source>
        <dbReference type="EMBL" id="AFI04382.1"/>
    </source>
</evidence>
<reference evidence="2" key="1">
    <citation type="submission" date="2012-04" db="EMBL/GenBank/DDBJ databases">
        <title>Complete genome sequence of Helicobacter cetorum strain MIT 00-7128.</title>
        <authorList>
            <person name="Kersulyte D."/>
            <person name="Berg D.E."/>
        </authorList>
    </citation>
    <scope>NUCLEOTIDE SEQUENCE [LARGE SCALE GENOMIC DNA]</scope>
    <source>
        <strain evidence="2">MIT 00-7128</strain>
    </source>
</reference>
<dbReference type="KEGG" id="hce:HCW_05600"/>
<sequence length="190" mass="21512">MFAKIVLGVLLGAFLSTSLSAKGILRENEILVSDLKNMKKELAGAPKWVFMDPKSPYEEMGVAYIPIKNKYLGIDQATLNAKLSMIMVFHEVFINYKKLFMEQFHESEATVLAIGDAYYNYLITKVKVVDTYINMKAEVAVVKIRIDGCRVDEIERYIKASIKNINDNELDYIGKVTLKELGDTCTAKPR</sequence>
<gene>
    <name evidence="1" type="ordered locus">HCW_05600</name>
</gene>
<accession>I0EN63</accession>